<accession>A0A2A7HWL8</accession>
<gene>
    <name evidence="1" type="ORF">COM96_14565</name>
</gene>
<sequence>MYFTFSSQMIHDNFSSTGTYINIFYDIITIYFKNISYIYESSYYYIGSLEVRGKLRVILYRNLYLIRLILCRGIKLSK</sequence>
<protein>
    <submittedName>
        <fullName evidence="1">Uncharacterized protein</fullName>
    </submittedName>
</protein>
<proteinExistence type="predicted"/>
<dbReference type="AlphaFoldDB" id="A0A2A7HWL8"/>
<evidence type="ECO:0000313" key="1">
    <source>
        <dbReference type="EMBL" id="PEC21396.1"/>
    </source>
</evidence>
<evidence type="ECO:0000313" key="2">
    <source>
        <dbReference type="Proteomes" id="UP000220006"/>
    </source>
</evidence>
<name>A0A2A7HWL8_BACCE</name>
<organism evidence="1 2">
    <name type="scientific">Bacillus cereus</name>
    <dbReference type="NCBI Taxonomy" id="1396"/>
    <lineage>
        <taxon>Bacteria</taxon>
        <taxon>Bacillati</taxon>
        <taxon>Bacillota</taxon>
        <taxon>Bacilli</taxon>
        <taxon>Bacillales</taxon>
        <taxon>Bacillaceae</taxon>
        <taxon>Bacillus</taxon>
        <taxon>Bacillus cereus group</taxon>
    </lineage>
</organism>
<comment type="caution">
    <text evidence="1">The sequence shown here is derived from an EMBL/GenBank/DDBJ whole genome shotgun (WGS) entry which is preliminary data.</text>
</comment>
<dbReference type="EMBL" id="NVLK01000029">
    <property type="protein sequence ID" value="PEC21396.1"/>
    <property type="molecule type" value="Genomic_DNA"/>
</dbReference>
<dbReference type="Proteomes" id="UP000220006">
    <property type="component" value="Unassembled WGS sequence"/>
</dbReference>
<reference evidence="1 2" key="1">
    <citation type="submission" date="2017-09" db="EMBL/GenBank/DDBJ databases">
        <title>Large-scale bioinformatics analysis of Bacillus genomes uncovers conserved roles of natural products in bacterial physiology.</title>
        <authorList>
            <consortium name="Agbiome Team Llc"/>
            <person name="Bleich R.M."/>
            <person name="Grubbs K.J."/>
            <person name="Santa Maria K.C."/>
            <person name="Allen S.E."/>
            <person name="Farag S."/>
            <person name="Shank E.A."/>
            <person name="Bowers A."/>
        </authorList>
    </citation>
    <scope>NUCLEOTIDE SEQUENCE [LARGE SCALE GENOMIC DNA]</scope>
    <source>
        <strain evidence="1 2">AFS096845</strain>
    </source>
</reference>